<proteinExistence type="predicted"/>
<dbReference type="EMBL" id="BJWI01000004">
    <property type="protein sequence ID" value="GEM01010.1"/>
    <property type="molecule type" value="Genomic_DNA"/>
</dbReference>
<dbReference type="Proteomes" id="UP000321547">
    <property type="component" value="Unassembled WGS sequence"/>
</dbReference>
<comment type="caution">
    <text evidence="1">The sequence shown here is derived from an EMBL/GenBank/DDBJ whole genome shotgun (WGS) entry which is preliminary data.</text>
</comment>
<name>A0ABQ0VM53_9BACI</name>
<gene>
    <name evidence="1" type="ORF">HHA03_05420</name>
</gene>
<protein>
    <submittedName>
        <fullName evidence="1">Uncharacterized protein</fullName>
    </submittedName>
</protein>
<organism evidence="1 2">
    <name type="scientific">Halolactibacillus halophilus</name>
    <dbReference type="NCBI Taxonomy" id="306540"/>
    <lineage>
        <taxon>Bacteria</taxon>
        <taxon>Bacillati</taxon>
        <taxon>Bacillota</taxon>
        <taxon>Bacilli</taxon>
        <taxon>Bacillales</taxon>
        <taxon>Bacillaceae</taxon>
        <taxon>Halolactibacillus</taxon>
    </lineage>
</organism>
<evidence type="ECO:0000313" key="2">
    <source>
        <dbReference type="Proteomes" id="UP000321547"/>
    </source>
</evidence>
<reference evidence="1 2" key="1">
    <citation type="submission" date="2019-07" db="EMBL/GenBank/DDBJ databases">
        <title>Whole genome shotgun sequence of Halolactibacillus halophilus NBRC 100868.</title>
        <authorList>
            <person name="Hosoyama A."/>
            <person name="Uohara A."/>
            <person name="Ohji S."/>
            <person name="Ichikawa N."/>
        </authorList>
    </citation>
    <scope>NUCLEOTIDE SEQUENCE [LARGE SCALE GENOMIC DNA]</scope>
    <source>
        <strain evidence="1 2">NBRC 100868</strain>
    </source>
</reference>
<accession>A0ABQ0VM53</accession>
<sequence>MCMAIYAVKCNISKSEVREDMYKTFDELSEIEHSNLLEEDDIKSTLEAYDRQYYNFTIFRKNI</sequence>
<evidence type="ECO:0000313" key="1">
    <source>
        <dbReference type="EMBL" id="GEM01010.1"/>
    </source>
</evidence>
<keyword evidence="2" id="KW-1185">Reference proteome</keyword>